<evidence type="ECO:0000256" key="1">
    <source>
        <dbReference type="SAM" id="Phobius"/>
    </source>
</evidence>
<sequence>MEALPWFDFLNNNKTPINGYKNSYYLTGGVLWTIVYEWGFYFSLPILYLFRKKSKEFVFGLCFLIVYTNATFEFQEELKFIFLFVLGMLCVEIKDYLKFKKLYLNLLLFIAIFSVLIFKPDQKVNSYLNLLFVIITICIINGADLFGILNNIGLRRLGKISYSIYIMHPIILFISYMIMQKYNILFTTNIYLFYLPLTIILLISSLTYRWIEIPFMNIKK</sequence>
<reference evidence="3 4" key="1">
    <citation type="submission" date="2015-10" db="EMBL/GenBank/DDBJ databases">
        <title>Chryseobacterium aquaticum genome.</title>
        <authorList>
            <person name="Newman J.D."/>
            <person name="Ferguson M.B."/>
            <person name="Miller J.R."/>
        </authorList>
    </citation>
    <scope>NUCLEOTIDE SEQUENCE [LARGE SCALE GENOMIC DNA]</scope>
    <source>
        <strain evidence="3 4">KCTC 12483</strain>
    </source>
</reference>
<keyword evidence="1" id="KW-1133">Transmembrane helix</keyword>
<organism evidence="3 4">
    <name type="scientific">Chryseobacterium aquaticum</name>
    <dbReference type="NCBI Taxonomy" id="452084"/>
    <lineage>
        <taxon>Bacteria</taxon>
        <taxon>Pseudomonadati</taxon>
        <taxon>Bacteroidota</taxon>
        <taxon>Flavobacteriia</taxon>
        <taxon>Flavobacteriales</taxon>
        <taxon>Weeksellaceae</taxon>
        <taxon>Chryseobacterium group</taxon>
        <taxon>Chryseobacterium</taxon>
    </lineage>
</organism>
<name>A0A0Q3KBX7_9FLAO</name>
<feature type="domain" description="Acyltransferase 3" evidence="2">
    <location>
        <begin position="25"/>
        <end position="201"/>
    </location>
</feature>
<feature type="transmembrane region" description="Helical" evidence="1">
    <location>
        <begin position="30"/>
        <end position="50"/>
    </location>
</feature>
<dbReference type="GO" id="GO:0000271">
    <property type="term" value="P:polysaccharide biosynthetic process"/>
    <property type="evidence" value="ECO:0007669"/>
    <property type="project" value="TreeGrafter"/>
</dbReference>
<proteinExistence type="predicted"/>
<dbReference type="Pfam" id="PF01757">
    <property type="entry name" value="Acyl_transf_3"/>
    <property type="match status" value="1"/>
</dbReference>
<feature type="transmembrane region" description="Helical" evidence="1">
    <location>
        <begin position="191"/>
        <end position="211"/>
    </location>
</feature>
<evidence type="ECO:0000313" key="4">
    <source>
        <dbReference type="Proteomes" id="UP000051682"/>
    </source>
</evidence>
<dbReference type="PANTHER" id="PTHR23028">
    <property type="entry name" value="ACETYLTRANSFERASE"/>
    <property type="match status" value="1"/>
</dbReference>
<keyword evidence="1" id="KW-0812">Transmembrane</keyword>
<accession>A0A0Q3KBX7</accession>
<evidence type="ECO:0000259" key="2">
    <source>
        <dbReference type="Pfam" id="PF01757"/>
    </source>
</evidence>
<dbReference type="GO" id="GO:0016747">
    <property type="term" value="F:acyltransferase activity, transferring groups other than amino-acyl groups"/>
    <property type="evidence" value="ECO:0007669"/>
    <property type="project" value="InterPro"/>
</dbReference>
<feature type="transmembrane region" description="Helical" evidence="1">
    <location>
        <begin position="80"/>
        <end position="97"/>
    </location>
</feature>
<keyword evidence="4" id="KW-1185">Reference proteome</keyword>
<dbReference type="InterPro" id="IPR002656">
    <property type="entry name" value="Acyl_transf_3_dom"/>
</dbReference>
<gene>
    <name evidence="3" type="ORF">AR438_03625</name>
</gene>
<dbReference type="GO" id="GO:0016020">
    <property type="term" value="C:membrane"/>
    <property type="evidence" value="ECO:0007669"/>
    <property type="project" value="TreeGrafter"/>
</dbReference>
<comment type="caution">
    <text evidence="3">The sequence shown here is derived from an EMBL/GenBank/DDBJ whole genome shotgun (WGS) entry which is preliminary data.</text>
</comment>
<feature type="transmembrane region" description="Helical" evidence="1">
    <location>
        <begin position="102"/>
        <end position="118"/>
    </location>
</feature>
<dbReference type="Proteomes" id="UP000051682">
    <property type="component" value="Unassembled WGS sequence"/>
</dbReference>
<evidence type="ECO:0000313" key="3">
    <source>
        <dbReference type="EMBL" id="KQK27307.1"/>
    </source>
</evidence>
<dbReference type="InterPro" id="IPR050879">
    <property type="entry name" value="Acyltransferase_3"/>
</dbReference>
<feature type="transmembrane region" description="Helical" evidence="1">
    <location>
        <begin position="162"/>
        <end position="179"/>
    </location>
</feature>
<dbReference type="PANTHER" id="PTHR23028:SF53">
    <property type="entry name" value="ACYL_TRANSF_3 DOMAIN-CONTAINING PROTEIN"/>
    <property type="match status" value="1"/>
</dbReference>
<dbReference type="STRING" id="452084.AR438_03625"/>
<feature type="transmembrane region" description="Helical" evidence="1">
    <location>
        <begin position="130"/>
        <end position="150"/>
    </location>
</feature>
<keyword evidence="1" id="KW-0472">Membrane</keyword>
<feature type="transmembrane region" description="Helical" evidence="1">
    <location>
        <begin position="57"/>
        <end position="74"/>
    </location>
</feature>
<dbReference type="EMBL" id="LLYZ01000002">
    <property type="protein sequence ID" value="KQK27307.1"/>
    <property type="molecule type" value="Genomic_DNA"/>
</dbReference>
<protein>
    <recommendedName>
        <fullName evidence="2">Acyltransferase 3 domain-containing protein</fullName>
    </recommendedName>
</protein>
<dbReference type="AlphaFoldDB" id="A0A0Q3KBX7"/>